<evidence type="ECO:0000313" key="9">
    <source>
        <dbReference type="Proteomes" id="UP000291343"/>
    </source>
</evidence>
<feature type="transmembrane region" description="Helical" evidence="5">
    <location>
        <begin position="569"/>
        <end position="587"/>
    </location>
</feature>
<dbReference type="STRING" id="195883.A0A482X6J0"/>
<keyword evidence="2 5" id="KW-0812">Transmembrane</keyword>
<sequence length="740" mass="85489">MNGLSVFFLVIYGSLPLVASQKHPPSKEKQLQSVLFQNYDPFQSPDRGNRTEVKLGILLGTYDYNERVGEVAIQGFIRMSWNDKRLTWNATEKGVDIFAPEHDIWRPHITEMRDRGFDGEPIYHPHGKTGKIRPQNVQSTVVRSDGDITSVHTFRLTAKCTANLMNWPRDTATCEGFVGSEAIQNLNLTTYHADGYIFPSYIEPDMEDWLLLNTSDTKLDLEPPKNGFDQIINITLELGTTGNIFTRLLIFPGIGSLVITLAMLVLKFDNNIRLFTLGISFIIHTYLLQILAFHMPPCGSQPPYLVKYFANSLIITGLIVVETIAVKSISTLKQMSKLADTFLRYLEICKIFELLLIPRKQALNNEERLKCNLLKDYSEIAVPTNKNRTVEIDVEIHPIQMEVEETESIVTVDVWFNLTWFDKKLTWNPKNYDGLQNVHMDCSKIWAASFSGVTYFGYVIQKPSPNLDCIIQFTGAVSSIGIEKINAFDNEADYTLWPYDKHEFLVVFHSRKFSIGDENIVYNYKKISNQSLIRDSEWNVDNIVHWLYFDSSRVKMEVFLTRHHSIHTYTYIYPSYVLTLMVISTIWMNVLSSERLLISGLLFLTQYIYMEYFMFILPAPTITTPYIARFHKYLLLMNGYIIAWTVMTRVLADMTYESHFIIVFVKWVRSKPYLNFFLMDNVVPQPDAMENDGLEPLHHFSLLAKKQEQLKICIQFVDKIICLICSFLVVLLIIAYYPVI</sequence>
<proteinExistence type="predicted"/>
<evidence type="ECO:0000256" key="1">
    <source>
        <dbReference type="ARBA" id="ARBA00004370"/>
    </source>
</evidence>
<evidence type="ECO:0000256" key="2">
    <source>
        <dbReference type="ARBA" id="ARBA00022692"/>
    </source>
</evidence>
<evidence type="ECO:0000256" key="5">
    <source>
        <dbReference type="SAM" id="Phobius"/>
    </source>
</evidence>
<dbReference type="OrthoDB" id="410315at2759"/>
<dbReference type="InterPro" id="IPR036719">
    <property type="entry name" value="Neuro-gated_channel_TM_sf"/>
</dbReference>
<keyword evidence="6" id="KW-0732">Signal</keyword>
<keyword evidence="3 5" id="KW-1133">Transmembrane helix</keyword>
<feature type="signal peptide" evidence="6">
    <location>
        <begin position="1"/>
        <end position="20"/>
    </location>
</feature>
<gene>
    <name evidence="8" type="ORF">LSTR_LSTR000108</name>
</gene>
<organism evidence="8 9">
    <name type="scientific">Laodelphax striatellus</name>
    <name type="common">Small brown planthopper</name>
    <name type="synonym">Delphax striatella</name>
    <dbReference type="NCBI Taxonomy" id="195883"/>
    <lineage>
        <taxon>Eukaryota</taxon>
        <taxon>Metazoa</taxon>
        <taxon>Ecdysozoa</taxon>
        <taxon>Arthropoda</taxon>
        <taxon>Hexapoda</taxon>
        <taxon>Insecta</taxon>
        <taxon>Pterygota</taxon>
        <taxon>Neoptera</taxon>
        <taxon>Paraneoptera</taxon>
        <taxon>Hemiptera</taxon>
        <taxon>Auchenorrhyncha</taxon>
        <taxon>Fulgoroidea</taxon>
        <taxon>Delphacidae</taxon>
        <taxon>Criomorphinae</taxon>
        <taxon>Laodelphax</taxon>
    </lineage>
</organism>
<dbReference type="Pfam" id="PF02931">
    <property type="entry name" value="Neur_chan_LBD"/>
    <property type="match status" value="2"/>
</dbReference>
<dbReference type="GO" id="GO:0004888">
    <property type="term" value="F:transmembrane signaling receptor activity"/>
    <property type="evidence" value="ECO:0007669"/>
    <property type="project" value="InterPro"/>
</dbReference>
<dbReference type="AlphaFoldDB" id="A0A482X6J0"/>
<feature type="domain" description="Neurotransmitter-gated ion-channel ligand-binding" evidence="7">
    <location>
        <begin position="366"/>
        <end position="542"/>
    </location>
</feature>
<keyword evidence="9" id="KW-1185">Reference proteome</keyword>
<evidence type="ECO:0000256" key="4">
    <source>
        <dbReference type="ARBA" id="ARBA00023136"/>
    </source>
</evidence>
<dbReference type="SUPFAM" id="SSF90112">
    <property type="entry name" value="Neurotransmitter-gated ion-channel transmembrane pore"/>
    <property type="match status" value="1"/>
</dbReference>
<dbReference type="InterPro" id="IPR006201">
    <property type="entry name" value="Neur_channel"/>
</dbReference>
<name>A0A482X6J0_LAOST</name>
<dbReference type="EMBL" id="QKKF02016774">
    <property type="protein sequence ID" value="RZF41394.1"/>
    <property type="molecule type" value="Genomic_DNA"/>
</dbReference>
<feature type="transmembrane region" description="Helical" evidence="5">
    <location>
        <begin position="607"/>
        <end position="628"/>
    </location>
</feature>
<evidence type="ECO:0000259" key="7">
    <source>
        <dbReference type="Pfam" id="PF02931"/>
    </source>
</evidence>
<reference evidence="8 9" key="1">
    <citation type="journal article" date="2017" name="Gigascience">
        <title>Genome sequence of the small brown planthopper, Laodelphax striatellus.</title>
        <authorList>
            <person name="Zhu J."/>
            <person name="Jiang F."/>
            <person name="Wang X."/>
            <person name="Yang P."/>
            <person name="Bao Y."/>
            <person name="Zhao W."/>
            <person name="Wang W."/>
            <person name="Lu H."/>
            <person name="Wang Q."/>
            <person name="Cui N."/>
            <person name="Li J."/>
            <person name="Chen X."/>
            <person name="Luo L."/>
            <person name="Yu J."/>
            <person name="Kang L."/>
            <person name="Cui F."/>
        </authorList>
    </citation>
    <scope>NUCLEOTIDE SEQUENCE [LARGE SCALE GENOMIC DNA]</scope>
    <source>
        <strain evidence="8">Lst14</strain>
    </source>
</reference>
<accession>A0A482X6J0</accession>
<feature type="transmembrane region" description="Helical" evidence="5">
    <location>
        <begin position="720"/>
        <end position="739"/>
    </location>
</feature>
<evidence type="ECO:0000256" key="3">
    <source>
        <dbReference type="ARBA" id="ARBA00022989"/>
    </source>
</evidence>
<feature type="chain" id="PRO_5019778026" description="Neurotransmitter-gated ion-channel ligand-binding domain-containing protein" evidence="6">
    <location>
        <begin position="21"/>
        <end position="740"/>
    </location>
</feature>
<dbReference type="InterPro" id="IPR036734">
    <property type="entry name" value="Neur_chan_lig-bd_sf"/>
</dbReference>
<dbReference type="InterPro" id="IPR006202">
    <property type="entry name" value="Neur_chan_lig-bd"/>
</dbReference>
<dbReference type="InParanoid" id="A0A482X6J0"/>
<feature type="transmembrane region" description="Helical" evidence="5">
    <location>
        <begin position="244"/>
        <end position="265"/>
    </location>
</feature>
<comment type="subcellular location">
    <subcellularLocation>
        <location evidence="1">Membrane</location>
    </subcellularLocation>
</comment>
<dbReference type="Gene3D" id="2.70.170.10">
    <property type="entry name" value="Neurotransmitter-gated ion-channel ligand-binding domain"/>
    <property type="match status" value="2"/>
</dbReference>
<dbReference type="SUPFAM" id="SSF63712">
    <property type="entry name" value="Nicotinic receptor ligand binding domain-like"/>
    <property type="match status" value="2"/>
</dbReference>
<keyword evidence="4 5" id="KW-0472">Membrane</keyword>
<protein>
    <recommendedName>
        <fullName evidence="7">Neurotransmitter-gated ion-channel ligand-binding domain-containing protein</fullName>
    </recommendedName>
</protein>
<feature type="transmembrane region" description="Helical" evidence="5">
    <location>
        <begin position="305"/>
        <end position="326"/>
    </location>
</feature>
<dbReference type="Proteomes" id="UP000291343">
    <property type="component" value="Unassembled WGS sequence"/>
</dbReference>
<dbReference type="GO" id="GO:0005230">
    <property type="term" value="F:extracellular ligand-gated monoatomic ion channel activity"/>
    <property type="evidence" value="ECO:0007669"/>
    <property type="project" value="InterPro"/>
</dbReference>
<feature type="domain" description="Neurotransmitter-gated ion-channel ligand-binding" evidence="7">
    <location>
        <begin position="28"/>
        <end position="190"/>
    </location>
</feature>
<evidence type="ECO:0000256" key="6">
    <source>
        <dbReference type="SAM" id="SignalP"/>
    </source>
</evidence>
<evidence type="ECO:0000313" key="8">
    <source>
        <dbReference type="EMBL" id="RZF41394.1"/>
    </source>
</evidence>
<comment type="caution">
    <text evidence="8">The sequence shown here is derived from an EMBL/GenBank/DDBJ whole genome shotgun (WGS) entry which is preliminary data.</text>
</comment>
<dbReference type="SMR" id="A0A482X6J0"/>
<dbReference type="GO" id="GO:0016020">
    <property type="term" value="C:membrane"/>
    <property type="evidence" value="ECO:0007669"/>
    <property type="project" value="UniProtKB-SubCell"/>
</dbReference>
<dbReference type="PANTHER" id="PTHR18945">
    <property type="entry name" value="NEUROTRANSMITTER GATED ION CHANNEL"/>
    <property type="match status" value="1"/>
</dbReference>
<feature type="transmembrane region" description="Helical" evidence="5">
    <location>
        <begin position="272"/>
        <end position="293"/>
    </location>
</feature>